<evidence type="ECO:0000313" key="3">
    <source>
        <dbReference type="Proteomes" id="UP000800097"/>
    </source>
</evidence>
<feature type="compositionally biased region" description="Basic residues" evidence="1">
    <location>
        <begin position="49"/>
        <end position="61"/>
    </location>
</feature>
<dbReference type="AlphaFoldDB" id="A0A6A6J5K8"/>
<keyword evidence="3" id="KW-1185">Reference proteome</keyword>
<proteinExistence type="predicted"/>
<evidence type="ECO:0000313" key="2">
    <source>
        <dbReference type="EMBL" id="KAF2271477.1"/>
    </source>
</evidence>
<accession>A0A6A6J5K8</accession>
<dbReference type="GeneID" id="54547428"/>
<feature type="region of interest" description="Disordered" evidence="1">
    <location>
        <begin position="99"/>
        <end position="125"/>
    </location>
</feature>
<dbReference type="OrthoDB" id="3946340at2759"/>
<dbReference type="RefSeq" id="XP_033649016.1">
    <property type="nucleotide sequence ID" value="XM_033794253.1"/>
</dbReference>
<dbReference type="Proteomes" id="UP000800097">
    <property type="component" value="Unassembled WGS sequence"/>
</dbReference>
<reference evidence="2" key="1">
    <citation type="journal article" date="2020" name="Stud. Mycol.">
        <title>101 Dothideomycetes genomes: a test case for predicting lifestyles and emergence of pathogens.</title>
        <authorList>
            <person name="Haridas S."/>
            <person name="Albert R."/>
            <person name="Binder M."/>
            <person name="Bloem J."/>
            <person name="Labutti K."/>
            <person name="Salamov A."/>
            <person name="Andreopoulos B."/>
            <person name="Baker S."/>
            <person name="Barry K."/>
            <person name="Bills G."/>
            <person name="Bluhm B."/>
            <person name="Cannon C."/>
            <person name="Castanera R."/>
            <person name="Culley D."/>
            <person name="Daum C."/>
            <person name="Ezra D."/>
            <person name="Gonzalez J."/>
            <person name="Henrissat B."/>
            <person name="Kuo A."/>
            <person name="Liang C."/>
            <person name="Lipzen A."/>
            <person name="Lutzoni F."/>
            <person name="Magnuson J."/>
            <person name="Mondo S."/>
            <person name="Nolan M."/>
            <person name="Ohm R."/>
            <person name="Pangilinan J."/>
            <person name="Park H.-J."/>
            <person name="Ramirez L."/>
            <person name="Alfaro M."/>
            <person name="Sun H."/>
            <person name="Tritt A."/>
            <person name="Yoshinaga Y."/>
            <person name="Zwiers L.-H."/>
            <person name="Turgeon B."/>
            <person name="Goodwin S."/>
            <person name="Spatafora J."/>
            <person name="Crous P."/>
            <person name="Grigoriev I."/>
        </authorList>
    </citation>
    <scope>NUCLEOTIDE SEQUENCE</scope>
    <source>
        <strain evidence="2">CBS 379.55</strain>
    </source>
</reference>
<feature type="region of interest" description="Disordered" evidence="1">
    <location>
        <begin position="17"/>
        <end position="79"/>
    </location>
</feature>
<protein>
    <submittedName>
        <fullName evidence="2">Uncharacterized protein</fullName>
    </submittedName>
</protein>
<evidence type="ECO:0000256" key="1">
    <source>
        <dbReference type="SAM" id="MobiDB-lite"/>
    </source>
</evidence>
<dbReference type="EMBL" id="ML986540">
    <property type="protein sequence ID" value="KAF2271477.1"/>
    <property type="molecule type" value="Genomic_DNA"/>
</dbReference>
<sequence>MEEDLVLIEKLPAMSLVPGQPWRESLLEPPPPPPPPPPPSSEPSLVPIKSRKPARHVKSLHKLAGLDDDADDPACPENLFQTTPNAFDWHHTTASLLAGDPAKSRASPSGFTTGSDPCPPQPPPPLGVLPPPPLQILPPPPPPPVTFLAPPPPPPISPRRVYSPDVFIPSTISYFPNSTSDFLHLEPFKRTVLSLVHDAAPADLDNYRWILQHGSPDAWYARPCKAAETALLSGSSIMESCDIGSAPVQCCQIPRVWASAALTTPDRDEESCDSCDSCGCSNSLRRPCLSPLVYNIVVSTFAVPAEGSSYNSYGRQVYRLFKCGSRDAAVAEVFYTAGMLGWNVVFSCVMRKGETFDEQSGPIDRVHKLRSLIEEGRDGEKVRVFY</sequence>
<name>A0A6A6J5K8_WESOR</name>
<feature type="compositionally biased region" description="Polar residues" evidence="1">
    <location>
        <begin position="106"/>
        <end position="115"/>
    </location>
</feature>
<feature type="compositionally biased region" description="Pro residues" evidence="1">
    <location>
        <begin position="28"/>
        <end position="41"/>
    </location>
</feature>
<organism evidence="2 3">
    <name type="scientific">Westerdykella ornata</name>
    <dbReference type="NCBI Taxonomy" id="318751"/>
    <lineage>
        <taxon>Eukaryota</taxon>
        <taxon>Fungi</taxon>
        <taxon>Dikarya</taxon>
        <taxon>Ascomycota</taxon>
        <taxon>Pezizomycotina</taxon>
        <taxon>Dothideomycetes</taxon>
        <taxon>Pleosporomycetidae</taxon>
        <taxon>Pleosporales</taxon>
        <taxon>Sporormiaceae</taxon>
        <taxon>Westerdykella</taxon>
    </lineage>
</organism>
<gene>
    <name evidence="2" type="ORF">EI97DRAFT_267175</name>
</gene>
<dbReference type="PRINTS" id="PR01217">
    <property type="entry name" value="PRICHEXTENSN"/>
</dbReference>